<dbReference type="Proteomes" id="UP001169027">
    <property type="component" value="Unassembled WGS sequence"/>
</dbReference>
<proteinExistence type="predicted"/>
<accession>A0ABT8S1Z6</accession>
<evidence type="ECO:0000256" key="4">
    <source>
        <dbReference type="ARBA" id="ARBA00022989"/>
    </source>
</evidence>
<comment type="caution">
    <text evidence="7">The sequence shown here is derived from an EMBL/GenBank/DDBJ whole genome shotgun (WGS) entry which is preliminary data.</text>
</comment>
<feature type="transmembrane region" description="Helical" evidence="6">
    <location>
        <begin position="21"/>
        <end position="38"/>
    </location>
</feature>
<name>A0ABT8S1Z6_9BURK</name>
<protein>
    <submittedName>
        <fullName evidence="7">Lysylphosphatidylglycerol synthase domain-containing protein</fullName>
    </submittedName>
</protein>
<feature type="transmembrane region" description="Helical" evidence="6">
    <location>
        <begin position="173"/>
        <end position="193"/>
    </location>
</feature>
<feature type="transmembrane region" description="Helical" evidence="6">
    <location>
        <begin position="213"/>
        <end position="234"/>
    </location>
</feature>
<dbReference type="EMBL" id="JAUKVY010000002">
    <property type="protein sequence ID" value="MDO1531381.1"/>
    <property type="molecule type" value="Genomic_DNA"/>
</dbReference>
<keyword evidence="8" id="KW-1185">Reference proteome</keyword>
<feature type="transmembrane region" description="Helical" evidence="6">
    <location>
        <begin position="292"/>
        <end position="309"/>
    </location>
</feature>
<sequence length="325" mass="35603">MRVQVQAQAPAAGGWPLVKRIGAWLFFAAVLALVVRQARTIDWNEVLDALRAIPRPALLAAAVLAACSHLLYSTFDLLGRRMTGHRLGTRIVMRVTFISYAFNLNLGALVGGVAFRYRLYSRLGLDSLTITRVLGFSMLTNWLGYLVLAGTVFCFFPMVLPPDWKMDGQGLRILGALLLAGGAAYLSLCAIARQHTWRLRGHELDTPSLRMALLQLAMSMLNWSLIGGMIWLLLQRQIPYHEVLAVALVAAVAGVITHVPGGLGVLEAVFLALLGHRAPQGTLLGALLAYRAIYYLLPLILAALTYVATELRARQLRRRLPNASS</sequence>
<dbReference type="Pfam" id="PF03706">
    <property type="entry name" value="LPG_synthase_TM"/>
    <property type="match status" value="1"/>
</dbReference>
<comment type="subcellular location">
    <subcellularLocation>
        <location evidence="1">Cell membrane</location>
        <topology evidence="1">Multi-pass membrane protein</topology>
    </subcellularLocation>
</comment>
<keyword evidence="2" id="KW-1003">Cell membrane</keyword>
<dbReference type="PANTHER" id="PTHR39087:SF2">
    <property type="entry name" value="UPF0104 MEMBRANE PROTEIN MJ1595"/>
    <property type="match status" value="1"/>
</dbReference>
<evidence type="ECO:0000313" key="8">
    <source>
        <dbReference type="Proteomes" id="UP001169027"/>
    </source>
</evidence>
<reference evidence="7" key="1">
    <citation type="submission" date="2023-06" db="EMBL/GenBank/DDBJ databases">
        <authorList>
            <person name="Jiang Y."/>
            <person name="Liu Q."/>
        </authorList>
    </citation>
    <scope>NUCLEOTIDE SEQUENCE</scope>
    <source>
        <strain evidence="7">CGMCC 1.12090</strain>
    </source>
</reference>
<dbReference type="PANTHER" id="PTHR39087">
    <property type="entry name" value="UPF0104 MEMBRANE PROTEIN MJ1595"/>
    <property type="match status" value="1"/>
</dbReference>
<evidence type="ECO:0000256" key="1">
    <source>
        <dbReference type="ARBA" id="ARBA00004651"/>
    </source>
</evidence>
<evidence type="ECO:0000256" key="5">
    <source>
        <dbReference type="ARBA" id="ARBA00023136"/>
    </source>
</evidence>
<evidence type="ECO:0000313" key="7">
    <source>
        <dbReference type="EMBL" id="MDO1531381.1"/>
    </source>
</evidence>
<keyword evidence="3 6" id="KW-0812">Transmembrane</keyword>
<evidence type="ECO:0000256" key="2">
    <source>
        <dbReference type="ARBA" id="ARBA00022475"/>
    </source>
</evidence>
<evidence type="ECO:0000256" key="6">
    <source>
        <dbReference type="SAM" id="Phobius"/>
    </source>
</evidence>
<organism evidence="7 8">
    <name type="scientific">Variovorax ginsengisoli</name>
    <dbReference type="NCBI Taxonomy" id="363844"/>
    <lineage>
        <taxon>Bacteria</taxon>
        <taxon>Pseudomonadati</taxon>
        <taxon>Pseudomonadota</taxon>
        <taxon>Betaproteobacteria</taxon>
        <taxon>Burkholderiales</taxon>
        <taxon>Comamonadaceae</taxon>
        <taxon>Variovorax</taxon>
    </lineage>
</organism>
<feature type="transmembrane region" description="Helical" evidence="6">
    <location>
        <begin position="142"/>
        <end position="161"/>
    </location>
</feature>
<feature type="transmembrane region" description="Helical" evidence="6">
    <location>
        <begin position="246"/>
        <end position="272"/>
    </location>
</feature>
<keyword evidence="4 6" id="KW-1133">Transmembrane helix</keyword>
<evidence type="ECO:0000256" key="3">
    <source>
        <dbReference type="ARBA" id="ARBA00022692"/>
    </source>
</evidence>
<gene>
    <name evidence="7" type="ORF">Q2T77_03690</name>
</gene>
<dbReference type="InterPro" id="IPR022791">
    <property type="entry name" value="L-PG_synthase/AglD"/>
</dbReference>
<feature type="transmembrane region" description="Helical" evidence="6">
    <location>
        <begin position="58"/>
        <end position="79"/>
    </location>
</feature>
<keyword evidence="5 6" id="KW-0472">Membrane</keyword>
<feature type="transmembrane region" description="Helical" evidence="6">
    <location>
        <begin position="91"/>
        <end position="115"/>
    </location>
</feature>